<reference evidence="1" key="1">
    <citation type="journal article" date="2014" name="Front. Microbiol.">
        <title>High frequency of phylogenetically diverse reductive dehalogenase-homologous genes in deep subseafloor sedimentary metagenomes.</title>
        <authorList>
            <person name="Kawai M."/>
            <person name="Futagami T."/>
            <person name="Toyoda A."/>
            <person name="Takaki Y."/>
            <person name="Nishi S."/>
            <person name="Hori S."/>
            <person name="Arai W."/>
            <person name="Tsubouchi T."/>
            <person name="Morono Y."/>
            <person name="Uchiyama I."/>
            <person name="Ito T."/>
            <person name="Fujiyama A."/>
            <person name="Inagaki F."/>
            <person name="Takami H."/>
        </authorList>
    </citation>
    <scope>NUCLEOTIDE SEQUENCE</scope>
    <source>
        <strain evidence="1">Expedition CK06-06</strain>
    </source>
</reference>
<comment type="caution">
    <text evidence="1">The sequence shown here is derived from an EMBL/GenBank/DDBJ whole genome shotgun (WGS) entry which is preliminary data.</text>
</comment>
<evidence type="ECO:0000313" key="1">
    <source>
        <dbReference type="EMBL" id="GAH33536.1"/>
    </source>
</evidence>
<gene>
    <name evidence="1" type="ORF">S03H2_12878</name>
</gene>
<accession>X1EJQ6</accession>
<dbReference type="AlphaFoldDB" id="X1EJQ6"/>
<organism evidence="1">
    <name type="scientific">marine sediment metagenome</name>
    <dbReference type="NCBI Taxonomy" id="412755"/>
    <lineage>
        <taxon>unclassified sequences</taxon>
        <taxon>metagenomes</taxon>
        <taxon>ecological metagenomes</taxon>
    </lineage>
</organism>
<protein>
    <submittedName>
        <fullName evidence="1">Uncharacterized protein</fullName>
    </submittedName>
</protein>
<sequence length="142" mass="16594">MTNYTFAAQEMLSFLKEIAFVQETVRISFKPKREIASLLDWYEKTQAYRLELALAKSNRHLRIVSDQNLKNSLTEWLETLKGEIFGFLENVDLNLADLIAKDMKGYFSHPRLSINVLRDFILKKGIRPLDKSRIWILIFAGL</sequence>
<name>X1EJQ6_9ZZZZ</name>
<dbReference type="EMBL" id="BARU01006548">
    <property type="protein sequence ID" value="GAH33536.1"/>
    <property type="molecule type" value="Genomic_DNA"/>
</dbReference>
<proteinExistence type="predicted"/>